<dbReference type="GO" id="GO:0016491">
    <property type="term" value="F:oxidoreductase activity"/>
    <property type="evidence" value="ECO:0007669"/>
    <property type="project" value="UniProtKB-KW"/>
</dbReference>
<dbReference type="Gene3D" id="3.40.50.720">
    <property type="entry name" value="NAD(P)-binding Rossmann-like Domain"/>
    <property type="match status" value="1"/>
</dbReference>
<accession>A0A3E2H7V6</accession>
<proteinExistence type="inferred from homology"/>
<evidence type="ECO:0000256" key="1">
    <source>
        <dbReference type="ARBA" id="ARBA00006484"/>
    </source>
</evidence>
<reference evidence="4 5" key="1">
    <citation type="submission" date="2018-05" db="EMBL/GenBank/DDBJ databases">
        <title>Draft genome sequence of Scytalidium lignicola DSM 105466, a ubiquitous saprotrophic fungus.</title>
        <authorList>
            <person name="Buettner E."/>
            <person name="Gebauer A.M."/>
            <person name="Hofrichter M."/>
            <person name="Liers C."/>
            <person name="Kellner H."/>
        </authorList>
    </citation>
    <scope>NUCLEOTIDE SEQUENCE [LARGE SCALE GENOMIC DNA]</scope>
    <source>
        <strain evidence="4 5">DSM 105466</strain>
    </source>
</reference>
<gene>
    <name evidence="4" type="ORF">B7463_g6862</name>
</gene>
<evidence type="ECO:0000256" key="2">
    <source>
        <dbReference type="ARBA" id="ARBA00022857"/>
    </source>
</evidence>
<feature type="non-terminal residue" evidence="4">
    <location>
        <position position="1"/>
    </location>
</feature>
<dbReference type="OrthoDB" id="191139at2759"/>
<dbReference type="Proteomes" id="UP000258309">
    <property type="component" value="Unassembled WGS sequence"/>
</dbReference>
<evidence type="ECO:0000313" key="5">
    <source>
        <dbReference type="Proteomes" id="UP000258309"/>
    </source>
</evidence>
<dbReference type="SUPFAM" id="SSF51735">
    <property type="entry name" value="NAD(P)-binding Rossmann-fold domains"/>
    <property type="match status" value="1"/>
</dbReference>
<name>A0A3E2H7V6_SCYLI</name>
<sequence length="321" mass="35415">MPRTKDRSLTLPDLSGKVYIVTGGNAGIGQQTVFQLAQKNARVYIGCRSAAKGEAAIKSIRQQLPNADLRILVLDHMDLSSVVHAANELKHKETKLHGLINNAGIMAVPFEISKKDGYESQWQTNYLAHWLLTYHLLPLLLSTSREEQKSGSVRLVDVTSMGHAISPPKMGIDFNDINLTKGTPFSRYSMSKLGNILHAKYLNTLYGPVRTQKDEAGEMWTAAVHPGNVYTNLNFNASGMIPFPKLMARTFKVLGVYIPVEDAAYSSVFCIASEGFKKEMSGEYFVPVAKIGKASAHATDAELAKKLWDWTVEEMGKKGLI</sequence>
<dbReference type="PRINTS" id="PR00081">
    <property type="entry name" value="GDHRDH"/>
</dbReference>
<keyword evidence="5" id="KW-1185">Reference proteome</keyword>
<keyword evidence="2" id="KW-0521">NADP</keyword>
<dbReference type="EMBL" id="NCSJ02000127">
    <property type="protein sequence ID" value="RFU29460.1"/>
    <property type="molecule type" value="Genomic_DNA"/>
</dbReference>
<dbReference type="PANTHER" id="PTHR24320">
    <property type="entry name" value="RETINOL DEHYDROGENASE"/>
    <property type="match status" value="1"/>
</dbReference>
<comment type="similarity">
    <text evidence="1">Belongs to the short-chain dehydrogenases/reductases (SDR) family.</text>
</comment>
<evidence type="ECO:0000256" key="3">
    <source>
        <dbReference type="ARBA" id="ARBA00023002"/>
    </source>
</evidence>
<organism evidence="4 5">
    <name type="scientific">Scytalidium lignicola</name>
    <name type="common">Hyphomycete</name>
    <dbReference type="NCBI Taxonomy" id="5539"/>
    <lineage>
        <taxon>Eukaryota</taxon>
        <taxon>Fungi</taxon>
        <taxon>Dikarya</taxon>
        <taxon>Ascomycota</taxon>
        <taxon>Pezizomycotina</taxon>
        <taxon>Leotiomycetes</taxon>
        <taxon>Leotiomycetes incertae sedis</taxon>
        <taxon>Scytalidium</taxon>
    </lineage>
</organism>
<dbReference type="InterPro" id="IPR002347">
    <property type="entry name" value="SDR_fam"/>
</dbReference>
<comment type="caution">
    <text evidence="4">The sequence shown here is derived from an EMBL/GenBank/DDBJ whole genome shotgun (WGS) entry which is preliminary data.</text>
</comment>
<evidence type="ECO:0000313" key="4">
    <source>
        <dbReference type="EMBL" id="RFU29460.1"/>
    </source>
</evidence>
<dbReference type="PANTHER" id="PTHR24320:SF282">
    <property type="entry name" value="WW DOMAIN-CONTAINING OXIDOREDUCTASE"/>
    <property type="match status" value="1"/>
</dbReference>
<dbReference type="InterPro" id="IPR036291">
    <property type="entry name" value="NAD(P)-bd_dom_sf"/>
</dbReference>
<feature type="non-terminal residue" evidence="4">
    <location>
        <position position="321"/>
    </location>
</feature>
<dbReference type="Pfam" id="PF00106">
    <property type="entry name" value="adh_short"/>
    <property type="match status" value="1"/>
</dbReference>
<dbReference type="STRING" id="5539.A0A3E2H7V6"/>
<dbReference type="AlphaFoldDB" id="A0A3E2H7V6"/>
<protein>
    <recommendedName>
        <fullName evidence="6">NAD(P)-binding protein</fullName>
    </recommendedName>
</protein>
<keyword evidence="3" id="KW-0560">Oxidoreductase</keyword>
<evidence type="ECO:0008006" key="6">
    <source>
        <dbReference type="Google" id="ProtNLM"/>
    </source>
</evidence>
<dbReference type="OMA" id="IMGVPYS"/>